<dbReference type="Proteomes" id="UP000249016">
    <property type="component" value="Unassembled WGS sequence"/>
</dbReference>
<sequence length="301" mass="34672">MIRELYRQYKDRWLLELTFDRLLRWNRWWPQHRDTGGLLCWGSDKVPPDEAAHTWQGAAYESGLDNSPMFDGVPFNTKTNQLQLADVGLTSLYIADCNALAELAQVLNRPAQAAELRQRAGTYGQALQMLWSEEKGIFLNRRTDTGQFSDRLSPTLFYPLLAGVATPIQARRMVDEHLLNPAEFWGEWVLPAVARTDSAFTDQNYWRGRIWAPLNFLVYLGLRNYDLPDARKQLVDKSNQLLLKNWRASRHVPENFHVSGVGRLPSEALNRSDSFYHWGALMGFMSLLEQDKAVELKKTTD</sequence>
<dbReference type="OrthoDB" id="9781878at2"/>
<comment type="caution">
    <text evidence="5">The sequence shown here is derived from an EMBL/GenBank/DDBJ whole genome shotgun (WGS) entry which is preliminary data.</text>
</comment>
<organism evidence="5 6">
    <name type="scientific">Spirosoma telluris</name>
    <dbReference type="NCBI Taxonomy" id="2183553"/>
    <lineage>
        <taxon>Bacteria</taxon>
        <taxon>Pseudomonadati</taxon>
        <taxon>Bacteroidota</taxon>
        <taxon>Cytophagia</taxon>
        <taxon>Cytophagales</taxon>
        <taxon>Cytophagaceae</taxon>
        <taxon>Spirosoma</taxon>
    </lineage>
</organism>
<dbReference type="Pfam" id="PF22422">
    <property type="entry name" value="MGH1-like_GH"/>
    <property type="match status" value="1"/>
</dbReference>
<evidence type="ECO:0000313" key="6">
    <source>
        <dbReference type="Proteomes" id="UP000249016"/>
    </source>
</evidence>
<evidence type="ECO:0000313" key="5">
    <source>
        <dbReference type="EMBL" id="RAI76155.1"/>
    </source>
</evidence>
<keyword evidence="6" id="KW-1185">Reference proteome</keyword>
<dbReference type="SUPFAM" id="SSF48208">
    <property type="entry name" value="Six-hairpin glycosidases"/>
    <property type="match status" value="1"/>
</dbReference>
<evidence type="ECO:0000259" key="4">
    <source>
        <dbReference type="Pfam" id="PF22422"/>
    </source>
</evidence>
<proteinExistence type="inferred from homology"/>
<dbReference type="Gene3D" id="1.50.10.10">
    <property type="match status" value="1"/>
</dbReference>
<comment type="similarity">
    <text evidence="1">Belongs to the glycosyl hydrolase 63 family.</text>
</comment>
<evidence type="ECO:0000256" key="3">
    <source>
        <dbReference type="ARBA" id="ARBA00023295"/>
    </source>
</evidence>
<dbReference type="PANTHER" id="PTHR10412:SF11">
    <property type="entry name" value="MANNOSYL-OLIGOSACCHARIDE GLUCOSIDASE"/>
    <property type="match status" value="1"/>
</dbReference>
<keyword evidence="3" id="KW-0326">Glycosidase</keyword>
<gene>
    <name evidence="5" type="ORF">HMF3257_21770</name>
</gene>
<protein>
    <recommendedName>
        <fullName evidence="4">Mannosylglycerate hydrolase MGH1-like glycoside hydrolase domain-containing protein</fullName>
    </recommendedName>
</protein>
<dbReference type="PANTHER" id="PTHR10412">
    <property type="entry name" value="MANNOSYL-OLIGOSACCHARIDE GLUCOSIDASE"/>
    <property type="match status" value="1"/>
</dbReference>
<dbReference type="AlphaFoldDB" id="A0A327NN75"/>
<evidence type="ECO:0000256" key="1">
    <source>
        <dbReference type="ARBA" id="ARBA00010833"/>
    </source>
</evidence>
<feature type="domain" description="Mannosylglycerate hydrolase MGH1-like glycoside hydrolase" evidence="4">
    <location>
        <begin position="1"/>
        <end position="241"/>
    </location>
</feature>
<keyword evidence="2" id="KW-0378">Hydrolase</keyword>
<dbReference type="RefSeq" id="WP_111345424.1">
    <property type="nucleotide sequence ID" value="NZ_QLII01000001.1"/>
</dbReference>
<dbReference type="GO" id="GO:0004573">
    <property type="term" value="F:Glc3Man9GlcNAc2 oligosaccharide glucosidase activity"/>
    <property type="evidence" value="ECO:0007669"/>
    <property type="project" value="InterPro"/>
</dbReference>
<evidence type="ECO:0000256" key="2">
    <source>
        <dbReference type="ARBA" id="ARBA00022801"/>
    </source>
</evidence>
<dbReference type="GO" id="GO:0006487">
    <property type="term" value="P:protein N-linked glycosylation"/>
    <property type="evidence" value="ECO:0007669"/>
    <property type="project" value="TreeGrafter"/>
</dbReference>
<dbReference type="InterPro" id="IPR008928">
    <property type="entry name" value="6-hairpin_glycosidase_sf"/>
</dbReference>
<dbReference type="InterPro" id="IPR012341">
    <property type="entry name" value="6hp_glycosidase-like_sf"/>
</dbReference>
<dbReference type="InterPro" id="IPR054491">
    <property type="entry name" value="MGH1-like_GH"/>
</dbReference>
<dbReference type="InterPro" id="IPR004888">
    <property type="entry name" value="Glycoside_hydrolase_63"/>
</dbReference>
<name>A0A327NN75_9BACT</name>
<dbReference type="GO" id="GO:0009311">
    <property type="term" value="P:oligosaccharide metabolic process"/>
    <property type="evidence" value="ECO:0007669"/>
    <property type="project" value="InterPro"/>
</dbReference>
<reference evidence="5 6" key="1">
    <citation type="submission" date="2018-06" db="EMBL/GenBank/DDBJ databases">
        <title>Spirosoma sp. HMF3257 Genome sequencing and assembly.</title>
        <authorList>
            <person name="Kang H."/>
            <person name="Cha I."/>
            <person name="Kim H."/>
            <person name="Kang J."/>
            <person name="Joh K."/>
        </authorList>
    </citation>
    <scope>NUCLEOTIDE SEQUENCE [LARGE SCALE GENOMIC DNA]</scope>
    <source>
        <strain evidence="5 6">HMF3257</strain>
    </source>
</reference>
<accession>A0A327NN75</accession>
<dbReference type="EMBL" id="QLII01000001">
    <property type="protein sequence ID" value="RAI76155.1"/>
    <property type="molecule type" value="Genomic_DNA"/>
</dbReference>